<gene>
    <name evidence="1" type="ORF">SAMN05216362_10960</name>
</gene>
<accession>A0A1H9EGT3</accession>
<sequence>MKTQTTHCPSCSELKKYVDQQGELISQLMRMMAQTHEKVTIMEQSVQKLKTEKEVKYSYSISGSNQSSICQRFD</sequence>
<name>A0A1H9EGT3_9BACI</name>
<protein>
    <submittedName>
        <fullName evidence="1">Uncharacterized protein</fullName>
    </submittedName>
</protein>
<dbReference type="OrthoDB" id="2974215at2"/>
<keyword evidence="2" id="KW-1185">Reference proteome</keyword>
<organism evidence="1 2">
    <name type="scientific">Piscibacillus halophilus</name>
    <dbReference type="NCBI Taxonomy" id="571933"/>
    <lineage>
        <taxon>Bacteria</taxon>
        <taxon>Bacillati</taxon>
        <taxon>Bacillota</taxon>
        <taxon>Bacilli</taxon>
        <taxon>Bacillales</taxon>
        <taxon>Bacillaceae</taxon>
        <taxon>Piscibacillus</taxon>
    </lineage>
</organism>
<reference evidence="1 2" key="1">
    <citation type="submission" date="2016-10" db="EMBL/GenBank/DDBJ databases">
        <authorList>
            <person name="de Groot N.N."/>
        </authorList>
    </citation>
    <scope>NUCLEOTIDE SEQUENCE [LARGE SCALE GENOMIC DNA]</scope>
    <source>
        <strain evidence="1 2">DSM 21633</strain>
    </source>
</reference>
<dbReference type="STRING" id="571933.SAMN05216362_10960"/>
<dbReference type="Proteomes" id="UP000199427">
    <property type="component" value="Unassembled WGS sequence"/>
</dbReference>
<evidence type="ECO:0000313" key="2">
    <source>
        <dbReference type="Proteomes" id="UP000199427"/>
    </source>
</evidence>
<dbReference type="EMBL" id="FOES01000009">
    <property type="protein sequence ID" value="SEQ24859.1"/>
    <property type="molecule type" value="Genomic_DNA"/>
</dbReference>
<evidence type="ECO:0000313" key="1">
    <source>
        <dbReference type="EMBL" id="SEQ24859.1"/>
    </source>
</evidence>
<dbReference type="RefSeq" id="WP_091773201.1">
    <property type="nucleotide sequence ID" value="NZ_FOES01000009.1"/>
</dbReference>
<proteinExistence type="predicted"/>
<dbReference type="AlphaFoldDB" id="A0A1H9EGT3"/>